<dbReference type="Pfam" id="PF13414">
    <property type="entry name" value="TPR_11"/>
    <property type="match status" value="1"/>
</dbReference>
<keyword evidence="4" id="KW-0732">Signal</keyword>
<dbReference type="EMBL" id="FWFR01000001">
    <property type="protein sequence ID" value="SLN46884.1"/>
    <property type="molecule type" value="Genomic_DNA"/>
</dbReference>
<dbReference type="InterPro" id="IPR051012">
    <property type="entry name" value="CellSynth/LPSAsmb/PSIAsmb"/>
</dbReference>
<dbReference type="GO" id="GO:0008233">
    <property type="term" value="F:peptidase activity"/>
    <property type="evidence" value="ECO:0007669"/>
    <property type="project" value="UniProtKB-KW"/>
</dbReference>
<dbReference type="InParanoid" id="A0A1Y5SSB2"/>
<dbReference type="SUPFAM" id="SSF48452">
    <property type="entry name" value="TPR-like"/>
    <property type="match status" value="1"/>
</dbReference>
<keyword evidence="5" id="KW-0378">Hydrolase</keyword>
<dbReference type="AlphaFoldDB" id="A0A1Y5SSB2"/>
<dbReference type="EC" id="3.4.21.105" evidence="5"/>
<evidence type="ECO:0000313" key="6">
    <source>
        <dbReference type="Proteomes" id="UP000193200"/>
    </source>
</evidence>
<dbReference type="Pfam" id="PF14559">
    <property type="entry name" value="TPR_19"/>
    <property type="match status" value="1"/>
</dbReference>
<evidence type="ECO:0000256" key="4">
    <source>
        <dbReference type="SAM" id="SignalP"/>
    </source>
</evidence>
<dbReference type="PANTHER" id="PTHR45586:SF1">
    <property type="entry name" value="LIPOPOLYSACCHARIDE ASSEMBLY PROTEIN B"/>
    <property type="match status" value="1"/>
</dbReference>
<keyword evidence="2 3" id="KW-0802">TPR repeat</keyword>
<feature type="chain" id="PRO_5012124909" evidence="4">
    <location>
        <begin position="21"/>
        <end position="154"/>
    </location>
</feature>
<feature type="repeat" description="TPR" evidence="3">
    <location>
        <begin position="69"/>
        <end position="102"/>
    </location>
</feature>
<dbReference type="PROSITE" id="PS50293">
    <property type="entry name" value="TPR_REGION"/>
    <property type="match status" value="1"/>
</dbReference>
<dbReference type="InterPro" id="IPR019734">
    <property type="entry name" value="TPR_rpt"/>
</dbReference>
<evidence type="ECO:0000256" key="1">
    <source>
        <dbReference type="ARBA" id="ARBA00022737"/>
    </source>
</evidence>
<evidence type="ECO:0000256" key="2">
    <source>
        <dbReference type="ARBA" id="ARBA00022803"/>
    </source>
</evidence>
<sequence>MRVTGFLTAALASAWIVAGAASGAAAMGSAKPGNNDADFTSAQEAVDAGRYADAIEHLKQAVAKRDDNADYYNLLGFASRKIGDFENAFAYYEKALSLEPDHKAAHEYIGEAYLETGKLAEAESHLARLDKICTFGCAEYTELKERIAAYKATH</sequence>
<dbReference type="PROSITE" id="PS50005">
    <property type="entry name" value="TPR"/>
    <property type="match status" value="1"/>
</dbReference>
<dbReference type="InterPro" id="IPR011990">
    <property type="entry name" value="TPR-like_helical_dom_sf"/>
</dbReference>
<reference evidence="5 6" key="1">
    <citation type="submission" date="2017-03" db="EMBL/GenBank/DDBJ databases">
        <authorList>
            <person name="Afonso C.L."/>
            <person name="Miller P.J."/>
            <person name="Scott M.A."/>
            <person name="Spackman E."/>
            <person name="Goraichik I."/>
            <person name="Dimitrov K.M."/>
            <person name="Suarez D.L."/>
            <person name="Swayne D.E."/>
        </authorList>
    </citation>
    <scope>NUCLEOTIDE SEQUENCE [LARGE SCALE GENOMIC DNA]</scope>
    <source>
        <strain evidence="5 6">CECT 7691</strain>
    </source>
</reference>
<keyword evidence="5" id="KW-0645">Protease</keyword>
<evidence type="ECO:0000256" key="3">
    <source>
        <dbReference type="PROSITE-ProRule" id="PRU00339"/>
    </source>
</evidence>
<dbReference type="RefSeq" id="WP_176244986.1">
    <property type="nucleotide sequence ID" value="NZ_FWFR01000001.1"/>
</dbReference>
<dbReference type="Proteomes" id="UP000193200">
    <property type="component" value="Unassembled WGS sequence"/>
</dbReference>
<dbReference type="Gene3D" id="1.25.40.10">
    <property type="entry name" value="Tetratricopeptide repeat domain"/>
    <property type="match status" value="1"/>
</dbReference>
<proteinExistence type="predicted"/>
<name>A0A1Y5SSB2_9PROT</name>
<keyword evidence="1" id="KW-0677">Repeat</keyword>
<dbReference type="PANTHER" id="PTHR45586">
    <property type="entry name" value="TPR REPEAT-CONTAINING PROTEIN PA4667"/>
    <property type="match status" value="1"/>
</dbReference>
<feature type="signal peptide" evidence="4">
    <location>
        <begin position="1"/>
        <end position="20"/>
    </location>
</feature>
<dbReference type="GO" id="GO:0006508">
    <property type="term" value="P:proteolysis"/>
    <property type="evidence" value="ECO:0007669"/>
    <property type="project" value="UniProtKB-KW"/>
</dbReference>
<accession>A0A1Y5SSB2</accession>
<keyword evidence="6" id="KW-1185">Reference proteome</keyword>
<protein>
    <submittedName>
        <fullName evidence="5">Rhomboid protease GluP</fullName>
        <ecNumber evidence="5">3.4.21.105</ecNumber>
    </submittedName>
</protein>
<evidence type="ECO:0000313" key="5">
    <source>
        <dbReference type="EMBL" id="SLN46884.1"/>
    </source>
</evidence>
<organism evidence="5 6">
    <name type="scientific">Oceanibacterium hippocampi</name>
    <dbReference type="NCBI Taxonomy" id="745714"/>
    <lineage>
        <taxon>Bacteria</taxon>
        <taxon>Pseudomonadati</taxon>
        <taxon>Pseudomonadota</taxon>
        <taxon>Alphaproteobacteria</taxon>
        <taxon>Sneathiellales</taxon>
        <taxon>Sneathiellaceae</taxon>
        <taxon>Oceanibacterium</taxon>
    </lineage>
</organism>
<dbReference type="SMART" id="SM00028">
    <property type="entry name" value="TPR"/>
    <property type="match status" value="2"/>
</dbReference>
<gene>
    <name evidence="5" type="primary">gluP</name>
    <name evidence="5" type="ORF">OCH7691_02012</name>
</gene>